<dbReference type="PANTHER" id="PTHR23105">
    <property type="entry name" value="RIBOSOMAL PROTEIN L7AE FAMILY MEMBER"/>
    <property type="match status" value="1"/>
</dbReference>
<dbReference type="EMBL" id="JAAWVQ010063365">
    <property type="protein sequence ID" value="MBN3276872.1"/>
    <property type="molecule type" value="Genomic_DNA"/>
</dbReference>
<evidence type="ECO:0000313" key="6">
    <source>
        <dbReference type="EMBL" id="MBN3276872.1"/>
    </source>
</evidence>
<evidence type="ECO:0000313" key="7">
    <source>
        <dbReference type="Proteomes" id="UP001166093"/>
    </source>
</evidence>
<keyword evidence="3 4" id="KW-0687">Ribonucleoprotein</keyword>
<feature type="non-terminal residue" evidence="6">
    <location>
        <position position="1"/>
    </location>
</feature>
<name>A0ABS2XRM0_POLSP</name>
<dbReference type="SUPFAM" id="SSF55315">
    <property type="entry name" value="L30e-like"/>
    <property type="match status" value="1"/>
</dbReference>
<dbReference type="Gene3D" id="3.30.1330.30">
    <property type="match status" value="1"/>
</dbReference>
<feature type="domain" description="Ribosomal protein eL8/eL30/eS12/Gadd45" evidence="5">
    <location>
        <begin position="135"/>
        <end position="215"/>
    </location>
</feature>
<evidence type="ECO:0000256" key="4">
    <source>
        <dbReference type="RuleBase" id="RU367042"/>
    </source>
</evidence>
<evidence type="ECO:0000256" key="1">
    <source>
        <dbReference type="ARBA" id="ARBA00007337"/>
    </source>
</evidence>
<protein>
    <recommendedName>
        <fullName evidence="4">60S ribosomal protein L7a</fullName>
    </recommendedName>
</protein>
<reference evidence="6" key="1">
    <citation type="journal article" date="2021" name="Cell">
        <title>Tracing the genetic footprints of vertebrate landing in non-teleost ray-finned fishes.</title>
        <authorList>
            <person name="Bi X."/>
            <person name="Wang K."/>
            <person name="Yang L."/>
            <person name="Pan H."/>
            <person name="Jiang H."/>
            <person name="Wei Q."/>
            <person name="Fang M."/>
            <person name="Yu H."/>
            <person name="Zhu C."/>
            <person name="Cai Y."/>
            <person name="He Y."/>
            <person name="Gan X."/>
            <person name="Zeng H."/>
            <person name="Yu D."/>
            <person name="Zhu Y."/>
            <person name="Jiang H."/>
            <person name="Qiu Q."/>
            <person name="Yang H."/>
            <person name="Zhang Y.E."/>
            <person name="Wang W."/>
            <person name="Zhu M."/>
            <person name="He S."/>
            <person name="Zhang G."/>
        </authorList>
    </citation>
    <scope>NUCLEOTIDE SEQUENCE</scope>
    <source>
        <strain evidence="6">Pddl_001</strain>
    </source>
</reference>
<dbReference type="InterPro" id="IPR001921">
    <property type="entry name" value="Ribosomal_eL8_euk"/>
</dbReference>
<keyword evidence="2 4" id="KW-0689">Ribosomal protein</keyword>
<dbReference type="InterPro" id="IPR004038">
    <property type="entry name" value="Ribosomal_eL8/eL30/eS12/Gad45"/>
</dbReference>
<gene>
    <name evidence="6" type="primary">Rpl7a</name>
    <name evidence="6" type="ORF">GTO93_0008496</name>
</gene>
<accession>A0ABS2XRM0</accession>
<dbReference type="InterPro" id="IPR029064">
    <property type="entry name" value="Ribosomal_eL30-like_sf"/>
</dbReference>
<comment type="caution">
    <text evidence="6">The sequence shown here is derived from an EMBL/GenBank/DDBJ whole genome shotgun (WGS) entry which is preliminary data.</text>
</comment>
<organism evidence="6 7">
    <name type="scientific">Polyodon spathula</name>
    <name type="common">North American paddlefish</name>
    <name type="synonym">Squalus spathula</name>
    <dbReference type="NCBI Taxonomy" id="7913"/>
    <lineage>
        <taxon>Eukaryota</taxon>
        <taxon>Metazoa</taxon>
        <taxon>Chordata</taxon>
        <taxon>Craniata</taxon>
        <taxon>Vertebrata</taxon>
        <taxon>Euteleostomi</taxon>
        <taxon>Actinopterygii</taxon>
        <taxon>Chondrostei</taxon>
        <taxon>Acipenseriformes</taxon>
        <taxon>Polyodontidae</taxon>
        <taxon>Polyodon</taxon>
    </lineage>
</organism>
<evidence type="ECO:0000256" key="2">
    <source>
        <dbReference type="ARBA" id="ARBA00022980"/>
    </source>
</evidence>
<dbReference type="PRINTS" id="PR00882">
    <property type="entry name" value="RIBOSOMALL7A"/>
</dbReference>
<dbReference type="InterPro" id="IPR050257">
    <property type="entry name" value="eL8/uL1-like"/>
</dbReference>
<evidence type="ECO:0000256" key="3">
    <source>
        <dbReference type="ARBA" id="ARBA00023274"/>
    </source>
</evidence>
<sequence length="268" mass="30521">MKLEKLEKLQDFDEFWIIQNDSSKRLASFVLKKHAAKKVVNPLFEKRPKNYGTGPGYPAQSDLTRFVKWPCHIRLQHQKAILYKRLKVSPSINQFTSALARQTATQFLKLTFKYGSETKHKRSRGCWLVRGDTPTKRLRAGVNTVTILVESKKAQLVVIAQDVDPIKLVVFLPALCHKMGVPYCIVKGKARLDRLLHRKTCTSFAFTQINPEDKVALAKLVEAVKTKYNDIYDEISRHWGGNVMGPKSTARVAKLEKAKAKELTTKLC</sequence>
<feature type="non-terminal residue" evidence="6">
    <location>
        <position position="268"/>
    </location>
</feature>
<comment type="similarity">
    <text evidence="1 4">Belongs to the eukaryotic ribosomal protein eL8 family.</text>
</comment>
<dbReference type="Proteomes" id="UP001166093">
    <property type="component" value="Unassembled WGS sequence"/>
</dbReference>
<evidence type="ECO:0000259" key="5">
    <source>
        <dbReference type="Pfam" id="PF01248"/>
    </source>
</evidence>
<dbReference type="Pfam" id="PF01248">
    <property type="entry name" value="Ribosomal_L7Ae"/>
    <property type="match status" value="1"/>
</dbReference>
<comment type="function">
    <text evidence="4">Component of the ribosome.</text>
</comment>
<dbReference type="InterPro" id="IPR018492">
    <property type="entry name" value="Ribosomal_eL8/Nhp2"/>
</dbReference>
<proteinExistence type="inferred from homology"/>
<keyword evidence="7" id="KW-1185">Reference proteome</keyword>
<dbReference type="PRINTS" id="PR00881">
    <property type="entry name" value="L7ARS6FAMILY"/>
</dbReference>